<evidence type="ECO:0000259" key="1">
    <source>
        <dbReference type="PROSITE" id="PS51832"/>
    </source>
</evidence>
<dbReference type="EMBL" id="JBHLYR010000084">
    <property type="protein sequence ID" value="MFB9995253.1"/>
    <property type="molecule type" value="Genomic_DNA"/>
</dbReference>
<evidence type="ECO:0000313" key="2">
    <source>
        <dbReference type="EMBL" id="MFB9995253.1"/>
    </source>
</evidence>
<dbReference type="SMART" id="SM00471">
    <property type="entry name" value="HDc"/>
    <property type="match status" value="1"/>
</dbReference>
<dbReference type="CDD" id="cd00077">
    <property type="entry name" value="HDc"/>
    <property type="match status" value="1"/>
</dbReference>
<keyword evidence="3" id="KW-1185">Reference proteome</keyword>
<dbReference type="SUPFAM" id="SSF109604">
    <property type="entry name" value="HD-domain/PDEase-like"/>
    <property type="match status" value="1"/>
</dbReference>
<accession>A0ABV6B666</accession>
<gene>
    <name evidence="2" type="ORF">ACFFLM_25220</name>
</gene>
<dbReference type="PROSITE" id="PS51832">
    <property type="entry name" value="HD_GYP"/>
    <property type="match status" value="1"/>
</dbReference>
<keyword evidence="2" id="KW-0378">Hydrolase</keyword>
<dbReference type="PANTHER" id="PTHR45228">
    <property type="entry name" value="CYCLIC DI-GMP PHOSPHODIESTERASE TM_0186-RELATED"/>
    <property type="match status" value="1"/>
</dbReference>
<dbReference type="GO" id="GO:0016787">
    <property type="term" value="F:hydrolase activity"/>
    <property type="evidence" value="ECO:0007669"/>
    <property type="project" value="UniProtKB-KW"/>
</dbReference>
<dbReference type="InterPro" id="IPR037522">
    <property type="entry name" value="HD_GYP_dom"/>
</dbReference>
<reference evidence="2 3" key="1">
    <citation type="submission" date="2024-09" db="EMBL/GenBank/DDBJ databases">
        <authorList>
            <person name="Sun Q."/>
            <person name="Mori K."/>
        </authorList>
    </citation>
    <scope>NUCLEOTIDE SEQUENCE [LARGE SCALE GENOMIC DNA]</scope>
    <source>
        <strain evidence="2 3">JCM 13503</strain>
    </source>
</reference>
<dbReference type="RefSeq" id="WP_380017012.1">
    <property type="nucleotide sequence ID" value="NZ_JBHLYR010000084.1"/>
</dbReference>
<dbReference type="Proteomes" id="UP001589733">
    <property type="component" value="Unassembled WGS sequence"/>
</dbReference>
<proteinExistence type="predicted"/>
<dbReference type="Pfam" id="PF13487">
    <property type="entry name" value="HD_5"/>
    <property type="match status" value="1"/>
</dbReference>
<dbReference type="InterPro" id="IPR003607">
    <property type="entry name" value="HD/PDEase_dom"/>
</dbReference>
<comment type="caution">
    <text evidence="2">The sequence shown here is derived from an EMBL/GenBank/DDBJ whole genome shotgun (WGS) entry which is preliminary data.</text>
</comment>
<evidence type="ECO:0000313" key="3">
    <source>
        <dbReference type="Proteomes" id="UP001589733"/>
    </source>
</evidence>
<organism evidence="2 3">
    <name type="scientific">Deinococcus oregonensis</name>
    <dbReference type="NCBI Taxonomy" id="1805970"/>
    <lineage>
        <taxon>Bacteria</taxon>
        <taxon>Thermotogati</taxon>
        <taxon>Deinococcota</taxon>
        <taxon>Deinococci</taxon>
        <taxon>Deinococcales</taxon>
        <taxon>Deinococcaceae</taxon>
        <taxon>Deinococcus</taxon>
    </lineage>
</organism>
<dbReference type="InterPro" id="IPR052020">
    <property type="entry name" value="Cyclic_di-GMP/3'3'-cGAMP_PDE"/>
</dbReference>
<protein>
    <submittedName>
        <fullName evidence="2">HD-GYP domain-containing protein</fullName>
        <ecNumber evidence="2">3.1.4.-</ecNumber>
    </submittedName>
</protein>
<sequence>MPKHVPHIPELAPSVALLDMAAKLSGQQPEAAFLLAGLAYQEAQRTSDEAAQWAALAQQIPLAGLLGMHAWLAEHADEVVRLGQQFAPMRELRRIHGILGMIFLRLGRMAQSAEQHRKACVLAQQLGTAELAYALYNSSIGFNEFHRPERMLNLGQEILALDLSEVPHSERQKVSSYGYLACAAASAHLADQALLQGHVTEVWSHASRGLAALHQSLALPPITDNAAFEQRTLYVHVCLLNLMEPVPEQLGRLRKALEAWGAWTNAHALESNPRNQLRWLCALGWEAGLRQDSAGVDSYFRQARVLIETLPFEATLWLRLHSQYSRAARQVGDLQTALLQQEAYSQHLFARLQHEDRRTLEEMSARFELAEAQHISQTAQMRAATLRQLVQQREHALHDEQLYTLERLAMVAEYRDNDSKNHINWVADAAACVAEQLGQGPEFVQRLQMAARLHDIGKIALPDAVLFKPGGLTPAEFEIVKTHTVLGADILEAPQHPFLPLAAMVARTHHERWDGSGYPAGLRAEAIPLVGRIVSVVDVYDALRAARPYKEAWTEDAALTYLKAGASTQFDPQIVDAFLDAHAAGRLPERKSTGSGVQPQA</sequence>
<dbReference type="Gene3D" id="1.10.3210.10">
    <property type="entry name" value="Hypothetical protein af1432"/>
    <property type="match status" value="1"/>
</dbReference>
<feature type="domain" description="HD-GYP" evidence="1">
    <location>
        <begin position="397"/>
        <end position="594"/>
    </location>
</feature>
<dbReference type="EC" id="3.1.4.-" evidence="2"/>
<name>A0ABV6B666_9DEIO</name>